<reference evidence="1" key="1">
    <citation type="submission" date="2019-08" db="EMBL/GenBank/DDBJ databases">
        <authorList>
            <person name="Kucharzyk K."/>
            <person name="Murdoch R.W."/>
            <person name="Higgins S."/>
            <person name="Loffler F."/>
        </authorList>
    </citation>
    <scope>NUCLEOTIDE SEQUENCE</scope>
</reference>
<evidence type="ECO:0000313" key="1">
    <source>
        <dbReference type="EMBL" id="MPM61628.1"/>
    </source>
</evidence>
<accession>A0A645B9A3</accession>
<gene>
    <name evidence="1" type="ORF">SDC9_108488</name>
</gene>
<dbReference type="AlphaFoldDB" id="A0A645B9A3"/>
<organism evidence="1">
    <name type="scientific">bioreactor metagenome</name>
    <dbReference type="NCBI Taxonomy" id="1076179"/>
    <lineage>
        <taxon>unclassified sequences</taxon>
        <taxon>metagenomes</taxon>
        <taxon>ecological metagenomes</taxon>
    </lineage>
</organism>
<protein>
    <submittedName>
        <fullName evidence="1">Uncharacterized protein</fullName>
    </submittedName>
</protein>
<proteinExistence type="predicted"/>
<sequence>MNRSKYIFADQPFVQNNSVFKVVSFPGHERHFQVPAQSKLSVLRSKTFGQDIAFGDFLSQLANRTQVDGCILVGFTEFRNVVSLDRILKTGKLFLLRPVVFYLDGGGIHVNDLSVSFGHQLCTGIFNQPTFYTSGDNRSFIFNKRNRLTHHVRPHKCAVGIVVLKERYK</sequence>
<comment type="caution">
    <text evidence="1">The sequence shown here is derived from an EMBL/GenBank/DDBJ whole genome shotgun (WGS) entry which is preliminary data.</text>
</comment>
<name>A0A645B9A3_9ZZZZ</name>
<dbReference type="EMBL" id="VSSQ01018446">
    <property type="protein sequence ID" value="MPM61628.1"/>
    <property type="molecule type" value="Genomic_DNA"/>
</dbReference>